<comment type="similarity">
    <text evidence="3">Belongs to the class I-like SAM-binding methyltransferase superfamily. TPMT family.</text>
</comment>
<proteinExistence type="inferred from homology"/>
<dbReference type="Proteomes" id="UP000663856">
    <property type="component" value="Unassembled WGS sequence"/>
</dbReference>
<dbReference type="FunFam" id="3.40.50.150:FF:000101">
    <property type="entry name" value="Thiopurine S-methyltransferase"/>
    <property type="match status" value="1"/>
</dbReference>
<evidence type="ECO:0000256" key="4">
    <source>
        <dbReference type="ARBA" id="ARBA00011905"/>
    </source>
</evidence>
<dbReference type="PIRSF" id="PIRSF023956">
    <property type="entry name" value="Thiopurine_S-methyltransferase"/>
    <property type="match status" value="1"/>
</dbReference>
<evidence type="ECO:0000256" key="1">
    <source>
        <dbReference type="ARBA" id="ARBA00000903"/>
    </source>
</evidence>
<dbReference type="EMBL" id="CAJOBF010004106">
    <property type="protein sequence ID" value="CAF4124158.1"/>
    <property type="molecule type" value="Genomic_DNA"/>
</dbReference>
<dbReference type="InterPro" id="IPR029063">
    <property type="entry name" value="SAM-dependent_MTases_sf"/>
</dbReference>
<evidence type="ECO:0000256" key="6">
    <source>
        <dbReference type="ARBA" id="ARBA00022603"/>
    </source>
</evidence>
<evidence type="ECO:0000313" key="12">
    <source>
        <dbReference type="EMBL" id="CAF2113672.1"/>
    </source>
</evidence>
<evidence type="ECO:0000313" key="17">
    <source>
        <dbReference type="Proteomes" id="UP000663866"/>
    </source>
</evidence>
<evidence type="ECO:0000313" key="13">
    <source>
        <dbReference type="EMBL" id="CAF2142165.1"/>
    </source>
</evidence>
<keyword evidence="5" id="KW-0963">Cytoplasm</keyword>
<dbReference type="GO" id="GO:0005737">
    <property type="term" value="C:cytoplasm"/>
    <property type="evidence" value="ECO:0007669"/>
    <property type="project" value="UniProtKB-SubCell"/>
</dbReference>
<comment type="caution">
    <text evidence="11">The sequence shown here is derived from an EMBL/GenBank/DDBJ whole genome shotgun (WGS) entry which is preliminary data.</text>
</comment>
<dbReference type="Proteomes" id="UP000663887">
    <property type="component" value="Unassembled WGS sequence"/>
</dbReference>
<dbReference type="EMBL" id="CAJOBG010004126">
    <property type="protein sequence ID" value="CAF4096318.1"/>
    <property type="molecule type" value="Genomic_DNA"/>
</dbReference>
<reference evidence="11" key="1">
    <citation type="submission" date="2021-02" db="EMBL/GenBank/DDBJ databases">
        <authorList>
            <person name="Nowell W R."/>
        </authorList>
    </citation>
    <scope>NUCLEOTIDE SEQUENCE</scope>
</reference>
<dbReference type="Proteomes" id="UP000663866">
    <property type="component" value="Unassembled WGS sequence"/>
</dbReference>
<dbReference type="InterPro" id="IPR008854">
    <property type="entry name" value="TPMT"/>
</dbReference>
<dbReference type="EMBL" id="CAJNOV010007832">
    <property type="protein sequence ID" value="CAF1300026.1"/>
    <property type="molecule type" value="Genomic_DNA"/>
</dbReference>
<dbReference type="Proteomes" id="UP000663855">
    <property type="component" value="Unassembled WGS sequence"/>
</dbReference>
<dbReference type="EMBL" id="CAJNRE010015935">
    <property type="protein sequence ID" value="CAF2142165.1"/>
    <property type="molecule type" value="Genomic_DNA"/>
</dbReference>
<dbReference type="Proteomes" id="UP000663842">
    <property type="component" value="Unassembled WGS sequence"/>
</dbReference>
<dbReference type="EMBL" id="CAJNRG010001529">
    <property type="protein sequence ID" value="CAF2033885.1"/>
    <property type="molecule type" value="Genomic_DNA"/>
</dbReference>
<sequence>MSDSSKDEQTSTCQDGTLDFWAQKWQQNKIGFHRTVVSHLFEKYMIPKLTATKEQLCVLFTLCGKTLDMVAVLEAGHRVIGIEGCQSGVEAFFQENNIKYEIEKDETNKCQTYKGIECPLTIYVTDFFTFNKSIPPIDYIWDRGGLVAINPSTREQYRDCLIRMMAPERTQLFVVAINYTDLTYTGPPFVVNDDNIQTLFGSTCSCELVEAHDETEEYNSRAVGHRIDFIEERLHLIVQKQT</sequence>
<protein>
    <recommendedName>
        <fullName evidence="4">thiopurine S-methyltransferase</fullName>
        <ecNumber evidence="4">2.1.1.67</ecNumber>
    </recommendedName>
</protein>
<name>A0A816NI22_9BILA</name>
<evidence type="ECO:0000313" key="9">
    <source>
        <dbReference type="EMBL" id="CAF1300026.1"/>
    </source>
</evidence>
<dbReference type="GO" id="GO:0032259">
    <property type="term" value="P:methylation"/>
    <property type="evidence" value="ECO:0007669"/>
    <property type="project" value="UniProtKB-KW"/>
</dbReference>
<dbReference type="PANTHER" id="PTHR10259">
    <property type="entry name" value="THIOPURINE S-METHYLTRANSFERASE"/>
    <property type="match status" value="1"/>
</dbReference>
<dbReference type="Gene3D" id="3.40.50.150">
    <property type="entry name" value="Vaccinia Virus protein VP39"/>
    <property type="match status" value="1"/>
</dbReference>
<gene>
    <name evidence="9" type="ORF">CJN711_LOCUS16881</name>
    <name evidence="14" type="ORF">GIL414_LOCUS11060</name>
    <name evidence="10" type="ORF">KQP761_LOCUS20790</name>
    <name evidence="13" type="ORF">MBJ925_LOCUS29707</name>
    <name evidence="15" type="ORF">OVN521_LOCUS20648</name>
    <name evidence="16" type="ORF">UXM345_LOCUS23586</name>
    <name evidence="12" type="ORF">WKI299_LOCUS22774</name>
    <name evidence="11" type="ORF">XDN619_LOCUS5569</name>
</gene>
<keyword evidence="6" id="KW-0489">Methyltransferase</keyword>
<dbReference type="EMBL" id="CAJNRF010009787">
    <property type="protein sequence ID" value="CAF2113672.1"/>
    <property type="molecule type" value="Genomic_DNA"/>
</dbReference>
<evidence type="ECO:0000256" key="5">
    <source>
        <dbReference type="ARBA" id="ARBA00022490"/>
    </source>
</evidence>
<dbReference type="PROSITE" id="PS51585">
    <property type="entry name" value="SAM_MT_TPMT"/>
    <property type="match status" value="1"/>
</dbReference>
<dbReference type="SUPFAM" id="SSF53335">
    <property type="entry name" value="S-adenosyl-L-methionine-dependent methyltransferases"/>
    <property type="match status" value="1"/>
</dbReference>
<evidence type="ECO:0000256" key="2">
    <source>
        <dbReference type="ARBA" id="ARBA00004496"/>
    </source>
</evidence>
<dbReference type="Pfam" id="PF05724">
    <property type="entry name" value="TPMT"/>
    <property type="match status" value="1"/>
</dbReference>
<evidence type="ECO:0000313" key="14">
    <source>
        <dbReference type="EMBL" id="CAF3988218.1"/>
    </source>
</evidence>
<evidence type="ECO:0000256" key="8">
    <source>
        <dbReference type="ARBA" id="ARBA00022691"/>
    </source>
</evidence>
<dbReference type="OrthoDB" id="276151at2759"/>
<evidence type="ECO:0000313" key="10">
    <source>
        <dbReference type="EMBL" id="CAF1587129.1"/>
    </source>
</evidence>
<evidence type="ECO:0000313" key="15">
    <source>
        <dbReference type="EMBL" id="CAF4096318.1"/>
    </source>
</evidence>
<dbReference type="EMBL" id="CAJOBJ010004079">
    <property type="protein sequence ID" value="CAF3988218.1"/>
    <property type="molecule type" value="Genomic_DNA"/>
</dbReference>
<dbReference type="PANTHER" id="PTHR10259:SF11">
    <property type="entry name" value="THIOPURINE S-METHYLTRANSFERASE"/>
    <property type="match status" value="1"/>
</dbReference>
<evidence type="ECO:0000256" key="3">
    <source>
        <dbReference type="ARBA" id="ARBA00008145"/>
    </source>
</evidence>
<dbReference type="GO" id="GO:0008119">
    <property type="term" value="F:thiopurine S-methyltransferase activity"/>
    <property type="evidence" value="ECO:0007669"/>
    <property type="project" value="UniProtKB-EC"/>
</dbReference>
<dbReference type="Proteomes" id="UP000681720">
    <property type="component" value="Unassembled WGS sequence"/>
</dbReference>
<organism evidence="11 18">
    <name type="scientific">Rotaria magnacalcarata</name>
    <dbReference type="NCBI Taxonomy" id="392030"/>
    <lineage>
        <taxon>Eukaryota</taxon>
        <taxon>Metazoa</taxon>
        <taxon>Spiralia</taxon>
        <taxon>Gnathifera</taxon>
        <taxon>Rotifera</taxon>
        <taxon>Eurotatoria</taxon>
        <taxon>Bdelloidea</taxon>
        <taxon>Philodinida</taxon>
        <taxon>Philodinidae</taxon>
        <taxon>Rotaria</taxon>
    </lineage>
</organism>
<dbReference type="AlphaFoldDB" id="A0A816NI22"/>
<evidence type="ECO:0000256" key="7">
    <source>
        <dbReference type="ARBA" id="ARBA00022679"/>
    </source>
</evidence>
<dbReference type="EMBL" id="CAJNOW010010727">
    <property type="protein sequence ID" value="CAF1587129.1"/>
    <property type="molecule type" value="Genomic_DNA"/>
</dbReference>
<keyword evidence="8" id="KW-0949">S-adenosyl-L-methionine</keyword>
<comment type="subcellular location">
    <subcellularLocation>
        <location evidence="2">Cytoplasm</location>
    </subcellularLocation>
</comment>
<evidence type="ECO:0000313" key="11">
    <source>
        <dbReference type="EMBL" id="CAF2033885.1"/>
    </source>
</evidence>
<dbReference type="EC" id="2.1.1.67" evidence="4"/>
<keyword evidence="17" id="KW-1185">Reference proteome</keyword>
<dbReference type="Proteomes" id="UP000663824">
    <property type="component" value="Unassembled WGS sequence"/>
</dbReference>
<dbReference type="Proteomes" id="UP000663834">
    <property type="component" value="Unassembled WGS sequence"/>
</dbReference>
<keyword evidence="7" id="KW-0808">Transferase</keyword>
<accession>A0A816NI22</accession>
<evidence type="ECO:0000313" key="16">
    <source>
        <dbReference type="EMBL" id="CAF4124158.1"/>
    </source>
</evidence>
<dbReference type="InterPro" id="IPR025835">
    <property type="entry name" value="Thiopurine_S-MeTrfase"/>
</dbReference>
<evidence type="ECO:0000313" key="18">
    <source>
        <dbReference type="Proteomes" id="UP000663887"/>
    </source>
</evidence>
<comment type="catalytic activity">
    <reaction evidence="1">
        <text>S-adenosyl-L-methionine + a thiopurine = S-adenosyl-L-homocysteine + a thiopurine S-methylether.</text>
        <dbReference type="EC" id="2.1.1.67"/>
    </reaction>
</comment>